<dbReference type="InterPro" id="IPR050884">
    <property type="entry name" value="CNP_phosphodiesterase-III"/>
</dbReference>
<name>A0A2G1QNB0_9HYPH</name>
<keyword evidence="7" id="KW-1185">Reference proteome</keyword>
<evidence type="ECO:0000256" key="1">
    <source>
        <dbReference type="ARBA" id="ARBA00022723"/>
    </source>
</evidence>
<keyword evidence="2" id="KW-0378">Hydrolase</keyword>
<dbReference type="InterPro" id="IPR029052">
    <property type="entry name" value="Metallo-depent_PP-like"/>
</dbReference>
<dbReference type="GO" id="GO:0046872">
    <property type="term" value="F:metal ion binding"/>
    <property type="evidence" value="ECO:0007669"/>
    <property type="project" value="UniProtKB-KW"/>
</dbReference>
<dbReference type="InterPro" id="IPR026575">
    <property type="entry name" value="GpdQ/CpdA-like"/>
</dbReference>
<sequence length="278" mass="30582">MKLIHISDIHIHSGAICGLDPVENFRRCLADVEANHGDADRVVITGDLTHRGHADSYRLLADMLEASSLKGDAAPRLLIGNHDDRETFASVFAGTPRDDNGFIQWSEDTPAGVFIYMDTNEPGTHSGHVCQARRDWLEAQLTAAAEAGKGAWLFLHHNPIAVHIANADQIGIVQEKELQDLLAANRDTVRHIFFGHCHYTLSGTVRGIPYSAPRSTNHTCWPDFSGIATRMGYGELQPNYNVCFLEDHGTVIHSVDFLDAGKVLWQIEDEQGNPVSAA</sequence>
<dbReference type="Proteomes" id="UP000221168">
    <property type="component" value="Unassembled WGS sequence"/>
</dbReference>
<evidence type="ECO:0000313" key="7">
    <source>
        <dbReference type="Proteomes" id="UP000221168"/>
    </source>
</evidence>
<protein>
    <submittedName>
        <fullName evidence="6">Phosphodiesterase</fullName>
    </submittedName>
</protein>
<dbReference type="RefSeq" id="WP_099306275.1">
    <property type="nucleotide sequence ID" value="NZ_PDVP01000005.1"/>
</dbReference>
<evidence type="ECO:0000256" key="2">
    <source>
        <dbReference type="ARBA" id="ARBA00022801"/>
    </source>
</evidence>
<comment type="similarity">
    <text evidence="4">Belongs to the cyclic nucleotide phosphodiesterase class-III family.</text>
</comment>
<organism evidence="6 7">
    <name type="scientific">Zhengella mangrovi</name>
    <dbReference type="NCBI Taxonomy" id="1982044"/>
    <lineage>
        <taxon>Bacteria</taxon>
        <taxon>Pseudomonadati</taxon>
        <taxon>Pseudomonadota</taxon>
        <taxon>Alphaproteobacteria</taxon>
        <taxon>Hyphomicrobiales</taxon>
        <taxon>Notoacmeibacteraceae</taxon>
        <taxon>Zhengella</taxon>
    </lineage>
</organism>
<dbReference type="PANTHER" id="PTHR42988:SF2">
    <property type="entry name" value="CYCLIC NUCLEOTIDE PHOSPHODIESTERASE CBUA0032-RELATED"/>
    <property type="match status" value="1"/>
</dbReference>
<keyword evidence="1" id="KW-0479">Metal-binding</keyword>
<reference evidence="6 7" key="1">
    <citation type="submission" date="2017-10" db="EMBL/GenBank/DDBJ databases">
        <title>Sedimentibacterium mangrovi gen. nov., sp. nov., a novel member of family Phyllobacteriacea isolated from mangrove sediment.</title>
        <authorList>
            <person name="Liao H."/>
            <person name="Tian Y."/>
        </authorList>
    </citation>
    <scope>NUCLEOTIDE SEQUENCE [LARGE SCALE GENOMIC DNA]</scope>
    <source>
        <strain evidence="6 7">X9-2-2</strain>
    </source>
</reference>
<dbReference type="OrthoDB" id="651281at2"/>
<dbReference type="InterPro" id="IPR004843">
    <property type="entry name" value="Calcineurin-like_PHP"/>
</dbReference>
<evidence type="ECO:0000259" key="5">
    <source>
        <dbReference type="Pfam" id="PF00149"/>
    </source>
</evidence>
<evidence type="ECO:0000256" key="4">
    <source>
        <dbReference type="ARBA" id="ARBA00025742"/>
    </source>
</evidence>
<accession>A0A2G1QNB0</accession>
<dbReference type="SUPFAM" id="SSF56300">
    <property type="entry name" value="Metallo-dependent phosphatases"/>
    <property type="match status" value="1"/>
</dbReference>
<dbReference type="GO" id="GO:0004112">
    <property type="term" value="F:cyclic-nucleotide phosphodiesterase activity"/>
    <property type="evidence" value="ECO:0007669"/>
    <property type="project" value="InterPro"/>
</dbReference>
<evidence type="ECO:0000313" key="6">
    <source>
        <dbReference type="EMBL" id="PHP66954.1"/>
    </source>
</evidence>
<feature type="domain" description="Calcineurin-like phosphoesterase" evidence="5">
    <location>
        <begin position="1"/>
        <end position="198"/>
    </location>
</feature>
<dbReference type="PANTHER" id="PTHR42988">
    <property type="entry name" value="PHOSPHOHYDROLASE"/>
    <property type="match status" value="1"/>
</dbReference>
<dbReference type="Gene3D" id="3.60.21.10">
    <property type="match status" value="1"/>
</dbReference>
<comment type="caution">
    <text evidence="6">The sequence shown here is derived from an EMBL/GenBank/DDBJ whole genome shotgun (WGS) entry which is preliminary data.</text>
</comment>
<dbReference type="EMBL" id="PDVP01000005">
    <property type="protein sequence ID" value="PHP66954.1"/>
    <property type="molecule type" value="Genomic_DNA"/>
</dbReference>
<evidence type="ECO:0000256" key="3">
    <source>
        <dbReference type="ARBA" id="ARBA00023004"/>
    </source>
</evidence>
<dbReference type="Pfam" id="PF00149">
    <property type="entry name" value="Metallophos"/>
    <property type="match status" value="1"/>
</dbReference>
<keyword evidence="3" id="KW-0408">Iron</keyword>
<gene>
    <name evidence="6" type="ORF">CSC94_10365</name>
</gene>
<dbReference type="AlphaFoldDB" id="A0A2G1QNB0"/>
<dbReference type="CDD" id="cd07402">
    <property type="entry name" value="MPP_GpdQ"/>
    <property type="match status" value="1"/>
</dbReference>
<proteinExistence type="inferred from homology"/>